<evidence type="ECO:0000313" key="22">
    <source>
        <dbReference type="Proteomes" id="UP001460888"/>
    </source>
</evidence>
<evidence type="ECO:0000256" key="10">
    <source>
        <dbReference type="ARBA" id="ARBA00022692"/>
    </source>
</evidence>
<evidence type="ECO:0000259" key="19">
    <source>
        <dbReference type="PROSITE" id="PS50109"/>
    </source>
</evidence>
<evidence type="ECO:0000256" key="15">
    <source>
        <dbReference type="ARBA" id="ARBA00023012"/>
    </source>
</evidence>
<feature type="domain" description="Histidine kinase" evidence="19">
    <location>
        <begin position="200"/>
        <end position="419"/>
    </location>
</feature>
<keyword evidence="10 18" id="KW-0812">Transmembrane</keyword>
<evidence type="ECO:0000256" key="2">
    <source>
        <dbReference type="ARBA" id="ARBA00004236"/>
    </source>
</evidence>
<proteinExistence type="predicted"/>
<dbReference type="InterPro" id="IPR005467">
    <property type="entry name" value="His_kinase_dom"/>
</dbReference>
<dbReference type="Pfam" id="PF00512">
    <property type="entry name" value="HisKA"/>
    <property type="match status" value="1"/>
</dbReference>
<organism evidence="21 22">
    <name type="scientific">Salinisphaera dokdonensis CL-ES53</name>
    <dbReference type="NCBI Taxonomy" id="1304272"/>
    <lineage>
        <taxon>Bacteria</taxon>
        <taxon>Pseudomonadati</taxon>
        <taxon>Pseudomonadota</taxon>
        <taxon>Gammaproteobacteria</taxon>
        <taxon>Salinisphaerales</taxon>
        <taxon>Salinisphaeraceae</taxon>
        <taxon>Salinisphaera</taxon>
    </lineage>
</organism>
<keyword evidence="5" id="KW-0813">Transport</keyword>
<evidence type="ECO:0000256" key="14">
    <source>
        <dbReference type="ARBA" id="ARBA00022989"/>
    </source>
</evidence>
<keyword evidence="12 21" id="KW-0418">Kinase</keyword>
<sequence>MIIVLWLALCAVLGLTVGYVLVALLLGVCAYLGMQLIYAYQLHRWLLSDRIEPSDGFGAWQEIYTELYRLKQRNRKRKKRLKSIVHEFQASTAALPDGAVVLDSQGRIVWFNDAAGALIALRSPQDLGQRLANLLRHPKVSGYLASDTEIGELEIPSPVNEDDTVLLRLIPYGNNQRLMIARDISEQKRLEHTRRDFVANASHELRTPLTVLRGYLEMMEEEAVEAGALESWHAPIREMGEQSRRMNRIIESLLKLARLEGEGLQQRQEHVDVPTMIGSLVEDMRRTTAGATQQITIDTEAELGLFGRPGELESVFSNLLSNAVRYTPDEGSIHVRWWREDDAACFAVADTGPGIEAEHIPRLTERFYRVDPGRKSSSGGTGLGLAIVKHCLEHHEGELDIASTPGEGSTFTCRFPAQRALDRRAA</sequence>
<evidence type="ECO:0000256" key="1">
    <source>
        <dbReference type="ARBA" id="ARBA00000085"/>
    </source>
</evidence>
<gene>
    <name evidence="21" type="ORF">SADO_00300</name>
</gene>
<dbReference type="SUPFAM" id="SSF47384">
    <property type="entry name" value="Homodimeric domain of signal transducing histidine kinase"/>
    <property type="match status" value="1"/>
</dbReference>
<evidence type="ECO:0000256" key="3">
    <source>
        <dbReference type="ARBA" id="ARBA00012438"/>
    </source>
</evidence>
<evidence type="ECO:0000256" key="6">
    <source>
        <dbReference type="ARBA" id="ARBA00022475"/>
    </source>
</evidence>
<dbReference type="Gene3D" id="1.10.287.130">
    <property type="match status" value="1"/>
</dbReference>
<keyword evidence="9" id="KW-0808">Transferase</keyword>
<keyword evidence="13" id="KW-0067">ATP-binding</keyword>
<evidence type="ECO:0000256" key="9">
    <source>
        <dbReference type="ARBA" id="ARBA00022679"/>
    </source>
</evidence>
<keyword evidence="14 18" id="KW-1133">Transmembrane helix</keyword>
<comment type="function">
    <text evidence="17">Member of the two-component regulatory system PhoR/PhoB involved in the phosphate regulon genes expression. PhoR may function as a membrane-associated protein kinase that phosphorylates PhoB in response to environmental signals.</text>
</comment>
<evidence type="ECO:0000256" key="8">
    <source>
        <dbReference type="ARBA" id="ARBA00022592"/>
    </source>
</evidence>
<dbReference type="InterPro" id="IPR021766">
    <property type="entry name" value="PhoR_N"/>
</dbReference>
<dbReference type="Gene3D" id="3.30.565.10">
    <property type="entry name" value="Histidine kinase-like ATPase, C-terminal domain"/>
    <property type="match status" value="1"/>
</dbReference>
<evidence type="ECO:0000256" key="5">
    <source>
        <dbReference type="ARBA" id="ARBA00022448"/>
    </source>
</evidence>
<evidence type="ECO:0000313" key="21">
    <source>
        <dbReference type="EMBL" id="MES1927650.1"/>
    </source>
</evidence>
<evidence type="ECO:0000256" key="11">
    <source>
        <dbReference type="ARBA" id="ARBA00022741"/>
    </source>
</evidence>
<dbReference type="CDD" id="cd00082">
    <property type="entry name" value="HisKA"/>
    <property type="match status" value="1"/>
</dbReference>
<evidence type="ECO:0000256" key="12">
    <source>
        <dbReference type="ARBA" id="ARBA00022777"/>
    </source>
</evidence>
<dbReference type="Proteomes" id="UP001460888">
    <property type="component" value="Unassembled WGS sequence"/>
</dbReference>
<dbReference type="PROSITE" id="PS50112">
    <property type="entry name" value="PAS"/>
    <property type="match status" value="1"/>
</dbReference>
<dbReference type="InterPro" id="IPR050351">
    <property type="entry name" value="BphY/WalK/GraS-like"/>
</dbReference>
<dbReference type="InterPro" id="IPR000014">
    <property type="entry name" value="PAS"/>
</dbReference>
<dbReference type="InterPro" id="IPR004358">
    <property type="entry name" value="Sig_transdc_His_kin-like_C"/>
</dbReference>
<name>A0ABV2AVL5_9GAMM</name>
<accession>A0ABV2AVL5</accession>
<dbReference type="CDD" id="cd00130">
    <property type="entry name" value="PAS"/>
    <property type="match status" value="1"/>
</dbReference>
<keyword evidence="6" id="KW-1003">Cell membrane</keyword>
<dbReference type="EMBL" id="APND01000001">
    <property type="protein sequence ID" value="MES1927650.1"/>
    <property type="molecule type" value="Genomic_DNA"/>
</dbReference>
<keyword evidence="15" id="KW-0902">Two-component regulatory system</keyword>
<feature type="domain" description="PAS" evidence="20">
    <location>
        <begin position="77"/>
        <end position="139"/>
    </location>
</feature>
<dbReference type="Pfam" id="PF00989">
    <property type="entry name" value="PAS"/>
    <property type="match status" value="1"/>
</dbReference>
<dbReference type="InterPro" id="IPR013767">
    <property type="entry name" value="PAS_fold"/>
</dbReference>
<dbReference type="NCBIfam" id="NF008235">
    <property type="entry name" value="PRK11006.1"/>
    <property type="match status" value="1"/>
</dbReference>
<dbReference type="SMART" id="SM00091">
    <property type="entry name" value="PAS"/>
    <property type="match status" value="1"/>
</dbReference>
<dbReference type="InterPro" id="IPR036097">
    <property type="entry name" value="HisK_dim/P_sf"/>
</dbReference>
<dbReference type="InterPro" id="IPR036890">
    <property type="entry name" value="HATPase_C_sf"/>
</dbReference>
<keyword evidence="16 18" id="KW-0472">Membrane</keyword>
<dbReference type="PANTHER" id="PTHR45453:SF1">
    <property type="entry name" value="PHOSPHATE REGULON SENSOR PROTEIN PHOR"/>
    <property type="match status" value="1"/>
</dbReference>
<dbReference type="GO" id="GO:0016301">
    <property type="term" value="F:kinase activity"/>
    <property type="evidence" value="ECO:0007669"/>
    <property type="project" value="UniProtKB-KW"/>
</dbReference>
<dbReference type="EC" id="2.7.13.3" evidence="3"/>
<evidence type="ECO:0000256" key="4">
    <source>
        <dbReference type="ARBA" id="ARBA00019665"/>
    </source>
</evidence>
<dbReference type="SUPFAM" id="SSF55874">
    <property type="entry name" value="ATPase domain of HSP90 chaperone/DNA topoisomerase II/histidine kinase"/>
    <property type="match status" value="1"/>
</dbReference>
<dbReference type="InterPro" id="IPR003661">
    <property type="entry name" value="HisK_dim/P_dom"/>
</dbReference>
<evidence type="ECO:0000256" key="17">
    <source>
        <dbReference type="ARBA" id="ARBA00025207"/>
    </source>
</evidence>
<reference evidence="21 22" key="1">
    <citation type="submission" date="2013-03" db="EMBL/GenBank/DDBJ databases">
        <title>Salinisphaera dokdonensis CL-ES53 Genome Sequencing.</title>
        <authorList>
            <person name="Li C."/>
            <person name="Lai Q."/>
            <person name="Shao Z."/>
        </authorList>
    </citation>
    <scope>NUCLEOTIDE SEQUENCE [LARGE SCALE GENOMIC DNA]</scope>
    <source>
        <strain evidence="21 22">CL-ES53</strain>
    </source>
</reference>
<comment type="catalytic activity">
    <reaction evidence="1">
        <text>ATP + protein L-histidine = ADP + protein N-phospho-L-histidine.</text>
        <dbReference type="EC" id="2.7.13.3"/>
    </reaction>
</comment>
<keyword evidence="7" id="KW-0597">Phosphoprotein</keyword>
<dbReference type="PANTHER" id="PTHR45453">
    <property type="entry name" value="PHOSPHATE REGULON SENSOR PROTEIN PHOR"/>
    <property type="match status" value="1"/>
</dbReference>
<comment type="caution">
    <text evidence="21">The sequence shown here is derived from an EMBL/GenBank/DDBJ whole genome shotgun (WGS) entry which is preliminary data.</text>
</comment>
<dbReference type="Pfam" id="PF02518">
    <property type="entry name" value="HATPase_c"/>
    <property type="match status" value="1"/>
</dbReference>
<protein>
    <recommendedName>
        <fullName evidence="4">Phosphate regulon sensor protein PhoR</fullName>
        <ecNumber evidence="3">2.7.13.3</ecNumber>
    </recommendedName>
</protein>
<dbReference type="PROSITE" id="PS50109">
    <property type="entry name" value="HIS_KIN"/>
    <property type="match status" value="1"/>
</dbReference>
<evidence type="ECO:0000256" key="16">
    <source>
        <dbReference type="ARBA" id="ARBA00023136"/>
    </source>
</evidence>
<dbReference type="SUPFAM" id="SSF55785">
    <property type="entry name" value="PYP-like sensor domain (PAS domain)"/>
    <property type="match status" value="1"/>
</dbReference>
<evidence type="ECO:0000256" key="7">
    <source>
        <dbReference type="ARBA" id="ARBA00022553"/>
    </source>
</evidence>
<evidence type="ECO:0000256" key="18">
    <source>
        <dbReference type="SAM" id="Phobius"/>
    </source>
</evidence>
<comment type="subcellular location">
    <subcellularLocation>
        <location evidence="2">Cell membrane</location>
    </subcellularLocation>
</comment>
<dbReference type="InterPro" id="IPR035965">
    <property type="entry name" value="PAS-like_dom_sf"/>
</dbReference>
<dbReference type="Gene3D" id="3.30.450.20">
    <property type="entry name" value="PAS domain"/>
    <property type="match status" value="1"/>
</dbReference>
<dbReference type="NCBIfam" id="TIGR02966">
    <property type="entry name" value="phoR_proteo"/>
    <property type="match status" value="1"/>
</dbReference>
<dbReference type="InterPro" id="IPR003594">
    <property type="entry name" value="HATPase_dom"/>
</dbReference>
<keyword evidence="8" id="KW-0592">Phosphate transport</keyword>
<dbReference type="InterPro" id="IPR014310">
    <property type="entry name" value="Sig_transdc_His_kinase_PhoR"/>
</dbReference>
<dbReference type="Pfam" id="PF11808">
    <property type="entry name" value="PhoR"/>
    <property type="match status" value="1"/>
</dbReference>
<dbReference type="SMART" id="SM00387">
    <property type="entry name" value="HATPase_c"/>
    <property type="match status" value="1"/>
</dbReference>
<evidence type="ECO:0000256" key="13">
    <source>
        <dbReference type="ARBA" id="ARBA00022840"/>
    </source>
</evidence>
<feature type="transmembrane region" description="Helical" evidence="18">
    <location>
        <begin position="6"/>
        <end position="34"/>
    </location>
</feature>
<dbReference type="PRINTS" id="PR00344">
    <property type="entry name" value="BCTRLSENSOR"/>
</dbReference>
<keyword evidence="22" id="KW-1185">Reference proteome</keyword>
<dbReference type="SMART" id="SM00388">
    <property type="entry name" value="HisKA"/>
    <property type="match status" value="1"/>
</dbReference>
<keyword evidence="11" id="KW-0547">Nucleotide-binding</keyword>
<evidence type="ECO:0000259" key="20">
    <source>
        <dbReference type="PROSITE" id="PS50112"/>
    </source>
</evidence>